<gene>
    <name evidence="2" type="ORF">ACFQGO_38360</name>
</gene>
<dbReference type="Gene3D" id="2.30.40.10">
    <property type="entry name" value="Urease, subunit C, domain 1"/>
    <property type="match status" value="1"/>
</dbReference>
<comment type="caution">
    <text evidence="2">The sequence shown here is derived from an EMBL/GenBank/DDBJ whole genome shotgun (WGS) entry which is preliminary data.</text>
</comment>
<dbReference type="InterPro" id="IPR011059">
    <property type="entry name" value="Metal-dep_hydrolase_composite"/>
</dbReference>
<feature type="domain" description="Amidohydrolase 3" evidence="1">
    <location>
        <begin position="56"/>
        <end position="549"/>
    </location>
</feature>
<organism evidence="2 3">
    <name type="scientific">Streptomyces heilongjiangensis</name>
    <dbReference type="NCBI Taxonomy" id="945052"/>
    <lineage>
        <taxon>Bacteria</taxon>
        <taxon>Bacillati</taxon>
        <taxon>Actinomycetota</taxon>
        <taxon>Actinomycetes</taxon>
        <taxon>Kitasatosporales</taxon>
        <taxon>Streptomycetaceae</taxon>
        <taxon>Streptomyces</taxon>
    </lineage>
</organism>
<dbReference type="Gene3D" id="3.20.20.140">
    <property type="entry name" value="Metal-dependent hydrolases"/>
    <property type="match status" value="1"/>
</dbReference>
<dbReference type="SUPFAM" id="SSF51556">
    <property type="entry name" value="Metallo-dependent hydrolases"/>
    <property type="match status" value="1"/>
</dbReference>
<evidence type="ECO:0000313" key="2">
    <source>
        <dbReference type="EMBL" id="MFC5813297.1"/>
    </source>
</evidence>
<dbReference type="Proteomes" id="UP001596112">
    <property type="component" value="Unassembled WGS sequence"/>
</dbReference>
<evidence type="ECO:0000313" key="3">
    <source>
        <dbReference type="Proteomes" id="UP001596112"/>
    </source>
</evidence>
<accession>A0ABW1BJA8</accession>
<dbReference type="CDD" id="cd01300">
    <property type="entry name" value="YtcJ_like"/>
    <property type="match status" value="1"/>
</dbReference>
<reference evidence="3" key="1">
    <citation type="journal article" date="2019" name="Int. J. Syst. Evol. Microbiol.">
        <title>The Global Catalogue of Microorganisms (GCM) 10K type strain sequencing project: providing services to taxonomists for standard genome sequencing and annotation.</title>
        <authorList>
            <consortium name="The Broad Institute Genomics Platform"/>
            <consortium name="The Broad Institute Genome Sequencing Center for Infectious Disease"/>
            <person name="Wu L."/>
            <person name="Ma J."/>
        </authorList>
    </citation>
    <scope>NUCLEOTIDE SEQUENCE [LARGE SCALE GENOMIC DNA]</scope>
    <source>
        <strain evidence="3">JCM 9918</strain>
    </source>
</reference>
<dbReference type="Gene3D" id="3.10.310.70">
    <property type="match status" value="1"/>
</dbReference>
<dbReference type="PANTHER" id="PTHR22642:SF2">
    <property type="entry name" value="PROTEIN LONG AFTER FAR-RED 3"/>
    <property type="match status" value="1"/>
</dbReference>
<dbReference type="GO" id="GO:0016787">
    <property type="term" value="F:hydrolase activity"/>
    <property type="evidence" value="ECO:0007669"/>
    <property type="project" value="UniProtKB-KW"/>
</dbReference>
<evidence type="ECO:0000259" key="1">
    <source>
        <dbReference type="Pfam" id="PF07969"/>
    </source>
</evidence>
<protein>
    <submittedName>
        <fullName evidence="2">Amidohydrolase</fullName>
        <ecNumber evidence="2">3.5.-.-</ecNumber>
    </submittedName>
</protein>
<dbReference type="InterPro" id="IPR033932">
    <property type="entry name" value="YtcJ-like"/>
</dbReference>
<dbReference type="EMBL" id="JBHSNZ010000063">
    <property type="protein sequence ID" value="MFC5813297.1"/>
    <property type="molecule type" value="Genomic_DNA"/>
</dbReference>
<keyword evidence="3" id="KW-1185">Reference proteome</keyword>
<dbReference type="InterPro" id="IPR032466">
    <property type="entry name" value="Metal_Hydrolase"/>
</dbReference>
<dbReference type="EC" id="3.5.-.-" evidence="2"/>
<proteinExistence type="predicted"/>
<dbReference type="RefSeq" id="WP_272173297.1">
    <property type="nucleotide sequence ID" value="NZ_JAQOSL010000094.1"/>
</dbReference>
<sequence>MSPVPQTPADLILRNGRVYTLDDVSPMVSALAVRDGVLTAAGDEASVASLRGPDTRIVDLGGRFVMPGLVDVHAHPYMAGRAELRELIVHPALGLDDVLAAVRERAAHTAAGEWILGGSVGSHLLTGLDGTALAALDAAAGDHPVMLRDDSVHNRWLNTHALHLAGISSSTPDPEGGRIERDPATGEPVGLLVEGAAALAERAAAAGTSVESDAACLTRAVEILHSFGVTSFQDAATPLPVLRALKHLDDADRLHAWVVASLPLNDPYTGSDPVGEELFVLRERFRGRHVRPDFIKIFLDGVPTSRTAAFLDPYLPDAHGRCGHGGTNFSPEELSSLLVKCAADGLSTKIHCVGDAAVRQALDAIEAVRRHAPDTAVLFQIAHGEFIDPADVSRLAALDVVADLSPALWFPGPIHQAIREQVPEPRAGRMCPNRDLADAGVLLAGGSDWPVMPSPNPWVGIEGLVTRQDPTGRFPGVLWPEQALRLDEALALHTRDAAEAMGIADLTGSLRPGKSADLIVLDRDPFDTAPDALADTVVLETYFAGRSVYRAC</sequence>
<dbReference type="Pfam" id="PF07969">
    <property type="entry name" value="Amidohydro_3"/>
    <property type="match status" value="1"/>
</dbReference>
<dbReference type="SUPFAM" id="SSF51338">
    <property type="entry name" value="Composite domain of metallo-dependent hydrolases"/>
    <property type="match status" value="1"/>
</dbReference>
<keyword evidence="2" id="KW-0378">Hydrolase</keyword>
<dbReference type="PANTHER" id="PTHR22642">
    <property type="entry name" value="IMIDAZOLONEPROPIONASE"/>
    <property type="match status" value="1"/>
</dbReference>
<dbReference type="InterPro" id="IPR013108">
    <property type="entry name" value="Amidohydro_3"/>
</dbReference>
<name>A0ABW1BJA8_9ACTN</name>